<keyword evidence="2" id="KW-1185">Reference proteome</keyword>
<dbReference type="RefSeq" id="WP_015468919.1">
    <property type="nucleotide sequence ID" value="NC_020813.1"/>
</dbReference>
<sequence length="278" mass="31316">MDSYLLSCLSSVSCQLDSRQRVVLQNILNGLPSERLNQNLIQFYSESNYPGFFVIDSEVKVAKTGSTPGSPIYINTDMIYTLDHIGYKVPIGIPEILAILIHELGHHYGSESHEFLDLLGVRVGMFISQQSYMTAPLPWMRGFGISAINTSNDVTTFPDVMLFLGDEAINISEEVKKSALCLYQLYFGAETETRRPTGIFMYNLHWSFAKQRGDLSSDLTMTALVTYNCEYGLSYKSGRQEHSLMVRLKARPSKTGVGYNVKRVMVEQKDGATYTPRR</sequence>
<organism evidence="1 2">
    <name type="scientific">Pseudobdellovibrio exovorus JSS</name>
    <dbReference type="NCBI Taxonomy" id="1184267"/>
    <lineage>
        <taxon>Bacteria</taxon>
        <taxon>Pseudomonadati</taxon>
        <taxon>Bdellovibrionota</taxon>
        <taxon>Bdellovibrionia</taxon>
        <taxon>Bdellovibrionales</taxon>
        <taxon>Pseudobdellovibrionaceae</taxon>
        <taxon>Pseudobdellovibrio</taxon>
    </lineage>
</organism>
<reference evidence="1 2" key="1">
    <citation type="journal article" date="2013" name="ISME J.">
        <title>By their genes ye shall know them: genomic signatures of predatory bacteria.</title>
        <authorList>
            <person name="Pasternak Z."/>
            <person name="Pietrokovski S."/>
            <person name="Rotem O."/>
            <person name="Gophna U."/>
            <person name="Lurie-Weinberger M.N."/>
            <person name="Jurkevitch E."/>
        </authorList>
    </citation>
    <scope>NUCLEOTIDE SEQUENCE [LARGE SCALE GENOMIC DNA]</scope>
    <source>
        <strain evidence="1 2">JSS</strain>
    </source>
</reference>
<gene>
    <name evidence="1" type="ORF">A11Q_209</name>
</gene>
<dbReference type="Proteomes" id="UP000012040">
    <property type="component" value="Chromosome"/>
</dbReference>
<dbReference type="eggNOG" id="ENOG5030AK0">
    <property type="taxonomic scope" value="Bacteria"/>
</dbReference>
<dbReference type="KEGG" id="bex:A11Q_209"/>
<dbReference type="EMBL" id="CP003537">
    <property type="protein sequence ID" value="AGH94429.1"/>
    <property type="molecule type" value="Genomic_DNA"/>
</dbReference>
<accession>M4VMW2</accession>
<protein>
    <submittedName>
        <fullName evidence="1">Uncharacterized protein</fullName>
    </submittedName>
</protein>
<evidence type="ECO:0000313" key="1">
    <source>
        <dbReference type="EMBL" id="AGH94429.1"/>
    </source>
</evidence>
<dbReference type="PATRIC" id="fig|1184267.3.peg.212"/>
<evidence type="ECO:0000313" key="2">
    <source>
        <dbReference type="Proteomes" id="UP000012040"/>
    </source>
</evidence>
<dbReference type="HOGENOM" id="CLU_999877_0_0_7"/>
<dbReference type="AlphaFoldDB" id="M4VMW2"/>
<name>M4VMW2_9BACT</name>
<proteinExistence type="predicted"/>